<comment type="caution">
    <text evidence="3">The sequence shown here is derived from an EMBL/GenBank/DDBJ whole genome shotgun (WGS) entry which is preliminary data.</text>
</comment>
<evidence type="ECO:0000313" key="3">
    <source>
        <dbReference type="EMBL" id="PIL28269.1"/>
    </source>
</evidence>
<feature type="region of interest" description="Disordered" evidence="1">
    <location>
        <begin position="28"/>
        <end position="91"/>
    </location>
</feature>
<dbReference type="EMBL" id="AYKW01000026">
    <property type="protein sequence ID" value="PIL28269.1"/>
    <property type="molecule type" value="Genomic_DNA"/>
</dbReference>
<protein>
    <recommendedName>
        <fullName evidence="5">Transporter</fullName>
    </recommendedName>
</protein>
<evidence type="ECO:0000313" key="4">
    <source>
        <dbReference type="Proteomes" id="UP000230002"/>
    </source>
</evidence>
<keyword evidence="4" id="KW-1185">Reference proteome</keyword>
<name>A0A2G8S3C5_9APHY</name>
<organism evidence="3 4">
    <name type="scientific">Ganoderma sinense ZZ0214-1</name>
    <dbReference type="NCBI Taxonomy" id="1077348"/>
    <lineage>
        <taxon>Eukaryota</taxon>
        <taxon>Fungi</taxon>
        <taxon>Dikarya</taxon>
        <taxon>Basidiomycota</taxon>
        <taxon>Agaricomycotina</taxon>
        <taxon>Agaricomycetes</taxon>
        <taxon>Polyporales</taxon>
        <taxon>Polyporaceae</taxon>
        <taxon>Ganoderma</taxon>
    </lineage>
</organism>
<feature type="compositionally biased region" description="Basic residues" evidence="1">
    <location>
        <begin position="82"/>
        <end position="91"/>
    </location>
</feature>
<accession>A0A2G8S3C5</accession>
<dbReference type="Proteomes" id="UP000230002">
    <property type="component" value="Unassembled WGS sequence"/>
</dbReference>
<dbReference type="AlphaFoldDB" id="A0A2G8S3C5"/>
<evidence type="ECO:0000256" key="1">
    <source>
        <dbReference type="SAM" id="MobiDB-lite"/>
    </source>
</evidence>
<proteinExistence type="predicted"/>
<evidence type="ECO:0008006" key="5">
    <source>
        <dbReference type="Google" id="ProtNLM"/>
    </source>
</evidence>
<evidence type="ECO:0000256" key="2">
    <source>
        <dbReference type="SAM" id="SignalP"/>
    </source>
</evidence>
<sequence>MPAFHRLLVLSVLALALSVQAAPLGTVESRDLGNVSGFEARGLKPKPKHSAGSGHATQHVGGGHHGRDVEEDVEDALEARDPKHKLKGYGP</sequence>
<gene>
    <name evidence="3" type="ORF">GSI_09681</name>
</gene>
<feature type="signal peptide" evidence="2">
    <location>
        <begin position="1"/>
        <end position="21"/>
    </location>
</feature>
<keyword evidence="2" id="KW-0732">Signal</keyword>
<feature type="chain" id="PRO_5013923533" description="Transporter" evidence="2">
    <location>
        <begin position="22"/>
        <end position="91"/>
    </location>
</feature>
<reference evidence="3 4" key="1">
    <citation type="journal article" date="2015" name="Sci. Rep.">
        <title>Chromosome-level genome map provides insights into diverse defense mechanisms in the medicinal fungus Ganoderma sinense.</title>
        <authorList>
            <person name="Zhu Y."/>
            <person name="Xu J."/>
            <person name="Sun C."/>
            <person name="Zhou S."/>
            <person name="Xu H."/>
            <person name="Nelson D.R."/>
            <person name="Qian J."/>
            <person name="Song J."/>
            <person name="Luo H."/>
            <person name="Xiang L."/>
            <person name="Li Y."/>
            <person name="Xu Z."/>
            <person name="Ji A."/>
            <person name="Wang L."/>
            <person name="Lu S."/>
            <person name="Hayward A."/>
            <person name="Sun W."/>
            <person name="Li X."/>
            <person name="Schwartz D.C."/>
            <person name="Wang Y."/>
            <person name="Chen S."/>
        </authorList>
    </citation>
    <scope>NUCLEOTIDE SEQUENCE [LARGE SCALE GENOMIC DNA]</scope>
    <source>
        <strain evidence="3 4">ZZ0214-1</strain>
    </source>
</reference>